<accession>A0ABW2SBR1</accession>
<comment type="caution">
    <text evidence="3">The sequence shown here is derived from an EMBL/GenBank/DDBJ whole genome shotgun (WGS) entry which is preliminary data.</text>
</comment>
<dbReference type="RefSeq" id="WP_382200307.1">
    <property type="nucleotide sequence ID" value="NZ_JBHTBZ010000020.1"/>
</dbReference>
<feature type="domain" description="Large polyvalent protein associated" evidence="2">
    <location>
        <begin position="976"/>
        <end position="1165"/>
    </location>
</feature>
<proteinExistence type="predicted"/>
<dbReference type="Proteomes" id="UP001596457">
    <property type="component" value="Unassembled WGS sequence"/>
</dbReference>
<feature type="coiled-coil region" evidence="1">
    <location>
        <begin position="1218"/>
        <end position="1245"/>
    </location>
</feature>
<evidence type="ECO:0000313" key="3">
    <source>
        <dbReference type="EMBL" id="MFC7460755.1"/>
    </source>
</evidence>
<evidence type="ECO:0000259" key="2">
    <source>
        <dbReference type="Pfam" id="PF18857"/>
    </source>
</evidence>
<dbReference type="EMBL" id="JBHTBZ010000020">
    <property type="protein sequence ID" value="MFC7460755.1"/>
    <property type="molecule type" value="Genomic_DNA"/>
</dbReference>
<gene>
    <name evidence="3" type="ORF">ACFQU0_09975</name>
</gene>
<evidence type="ECO:0000256" key="1">
    <source>
        <dbReference type="SAM" id="Coils"/>
    </source>
</evidence>
<name>A0ABW2SBR1_9BURK</name>
<keyword evidence="1" id="KW-0175">Coiled coil</keyword>
<keyword evidence="4" id="KW-1185">Reference proteome</keyword>
<protein>
    <submittedName>
        <fullName evidence="3">LPD38 domain-containing protein</fullName>
    </submittedName>
</protein>
<reference evidence="4" key="1">
    <citation type="journal article" date="2019" name="Int. J. Syst. Evol. Microbiol.">
        <title>The Global Catalogue of Microorganisms (GCM) 10K type strain sequencing project: providing services to taxonomists for standard genome sequencing and annotation.</title>
        <authorList>
            <consortium name="The Broad Institute Genomics Platform"/>
            <consortium name="The Broad Institute Genome Sequencing Center for Infectious Disease"/>
            <person name="Wu L."/>
            <person name="Ma J."/>
        </authorList>
    </citation>
    <scope>NUCLEOTIDE SEQUENCE [LARGE SCALE GENOMIC DNA]</scope>
    <source>
        <strain evidence="4">CCUG 53903</strain>
    </source>
</reference>
<organism evidence="3 4">
    <name type="scientific">Hydrogenophaga defluvii</name>
    <dbReference type="NCBI Taxonomy" id="249410"/>
    <lineage>
        <taxon>Bacteria</taxon>
        <taxon>Pseudomonadati</taxon>
        <taxon>Pseudomonadota</taxon>
        <taxon>Betaproteobacteria</taxon>
        <taxon>Burkholderiales</taxon>
        <taxon>Comamonadaceae</taxon>
        <taxon>Hydrogenophaga</taxon>
    </lineage>
</organism>
<dbReference type="Pfam" id="PF18857">
    <property type="entry name" value="LPD38"/>
    <property type="match status" value="1"/>
</dbReference>
<evidence type="ECO:0000313" key="4">
    <source>
        <dbReference type="Proteomes" id="UP001596457"/>
    </source>
</evidence>
<dbReference type="InterPro" id="IPR040561">
    <property type="entry name" value="LPD38"/>
</dbReference>
<sequence length="1278" mass="141390">MSVQFNQSWIGVDGSPVTGRVPASMAVRFELVPGSNPPRKTPEVPAFLLGSVYHAYKLFCDAIAVTPNPGGFHVQNRTFQYEINDLPRTARLRMTSIAEVHQVSLVVPVHEDDDLRLNYWAGYFYTDYDTPAPEAMFEVVRFDKALTGLKKVLRRKWVLAPTVFQAWAYCQAVAEDFVYWVKAETGTSVELTDEQYTSSLYGYTVKVFAVTRRMTLFRSKGTEDVELGFFQTVDRTRRPYAFVGGVWVEYFGIIETGDRSTRLDITSEGILGVGATKWGMLVIDQFAPSNQDNVWSHERPTPSTNRQRRSYYADPLTLEPIAVEPPEPATYAVDWSGSDFTPPVAETAYTENEVKGLLASFRWNRNAAWSISLAGSPPQVPPDPRSITIPQAPMLWAQYVNWISDGYVAPRYTDQTFGPANHRALFKFGEAYLQEELFHGRAASRVKDFASRELKPLLTQMRTLGLQMSDVEEFLHARHAREANALIAGREPGMPDGGSGMTNRAADDYFRNLDPAQRRRLEQVAGQVDAIIASTRQLYADYGLEDQATVDGWGQMFQHYVPLMREDKDGGMGVGQGFSIKGKEVKGRTGSTRKVVDILANVAAQRERVIVRGEKNRVARALLGLAQVSPNPQFWEVRSQPPTERVYDSARDMVVERPDSMFKQRPNVITAKVRDSRGNVTEQAVVLNEDNPRAVRMAQALKNLDAGNLEGLLGASATITRYFAAINTQYNPVFGVVNLVRDVQAAMVNLAATPLAGQQRRIATDTATALAAIYRDVRATRRGGRATSAWSTLWEQMQADGGTTGYRDLFRTSADRAEEMQSILTPEGWMKTGWGRFVTADGRLKVPAAMLQKQAGMLFDWLSDYNEAMENGVRLATYKAALDNGMSREQAASMAKNLTVNFNRRGQVGLQAGALYAFFNAAMQGTARIGQTIFEMDNGNPKTLRLSSVGKKVVYGGVLLGSIQALMLAAAGFGDDDPPEFVRERALIIPTGGKTYISIPMPLGLHVIPGLGRHATEFALSGFEKPTHRVQSLVAMFADAFNPIGNAGLSIQTLAPTALDPLVALSENRDWTGKPIARVSSNKALPGHAQWKDTATTWSKLIAEGINSISGGNEYVAGVLSPTPDQIDYLIAQLTGGVGRELSKVEQSARSLITGEELPTYTMPLIGRLVGNADSQASQGNAFYANLNRINEVETEIKGLRKDGRSVDAARLMRERPEARLIQMANRTERRVQELRREKRALVEKGAEREAVRAKDAQVTAEMTRLNLAVERARETVR</sequence>